<dbReference type="SUPFAM" id="SSF46785">
    <property type="entry name" value="Winged helix' DNA-binding domain"/>
    <property type="match status" value="1"/>
</dbReference>
<dbReference type="InterPro" id="IPR036388">
    <property type="entry name" value="WH-like_DNA-bd_sf"/>
</dbReference>
<reference evidence="7 8" key="1">
    <citation type="submission" date="2016-09" db="EMBL/GenBank/DDBJ databases">
        <title>Extensive genetic diversity and differential bi-allelic expression allows diatom success in the polar Southern Ocean.</title>
        <authorList>
            <consortium name="DOE Joint Genome Institute"/>
            <person name="Mock T."/>
            <person name="Otillar R.P."/>
            <person name="Strauss J."/>
            <person name="Dupont C."/>
            <person name="Frickenhaus S."/>
            <person name="Maumus F."/>
            <person name="Mcmullan M."/>
            <person name="Sanges R."/>
            <person name="Schmutz J."/>
            <person name="Toseland A."/>
            <person name="Valas R."/>
            <person name="Veluchamy A."/>
            <person name="Ward B.J."/>
            <person name="Allen A."/>
            <person name="Barry K."/>
            <person name="Falciatore A."/>
            <person name="Ferrante M."/>
            <person name="Fortunato A.E."/>
            <person name="Gloeckner G."/>
            <person name="Gruber A."/>
            <person name="Hipkin R."/>
            <person name="Janech M."/>
            <person name="Kroth P."/>
            <person name="Leese F."/>
            <person name="Lindquist E."/>
            <person name="Lyon B.R."/>
            <person name="Martin J."/>
            <person name="Mayer C."/>
            <person name="Parker M."/>
            <person name="Quesneville H."/>
            <person name="Raymond J."/>
            <person name="Uhlig C."/>
            <person name="Valentin K.U."/>
            <person name="Worden A.Z."/>
            <person name="Armbrust E.V."/>
            <person name="Bowler C."/>
            <person name="Green B."/>
            <person name="Moulton V."/>
            <person name="Van Oosterhout C."/>
            <person name="Grigoriev I."/>
        </authorList>
    </citation>
    <scope>NUCLEOTIDE SEQUENCE [LARGE SCALE GENOMIC DNA]</scope>
    <source>
        <strain evidence="7 8">CCMP1102</strain>
    </source>
</reference>
<evidence type="ECO:0000256" key="2">
    <source>
        <dbReference type="ARBA" id="ARBA00023125"/>
    </source>
</evidence>
<keyword evidence="3" id="KW-0539">Nucleus</keyword>
<dbReference type="KEGG" id="fcy:FRACYDRAFT_262197"/>
<dbReference type="GO" id="GO:0003700">
    <property type="term" value="F:DNA-binding transcription factor activity"/>
    <property type="evidence" value="ECO:0007669"/>
    <property type="project" value="InterPro"/>
</dbReference>
<sequence>MMVSPNNNDVDVRQSQGQQQQQQQQQQQESTSSSTTIVRGPRTVSSLSSLETTGYEDLNDIGQGLDFNFPNTHAYTNINNQQSIVPSPLLPSLMESRTSSNTLVTTSTTAASAGGDIMEQQQQQQQQQQHQQHHSQELQQHPLAVTSSIASVIPVQSSGIIATGSMQIIPPSTGGVVMASAVTNSNTANANTVPEFLYQLTKMLTDNNRDIIEWSNSKIEVHSPHKLETLVLNRYFRHSKFASFQRQLNYFGFRKLAGKGKMAPCSYVNDATTDELGSLLLIKRKQGNEPTAKKGGKKRDRSGKQGKPATGRNIGRCSNTIGATNDGVNPVLAGILYRSSSDNAITTSNNNNVNTNSINNTLQQSQKAIARVAVGKGVRHGFVPHQLHQNNMLKNTNSSSNVLAAAAAVAASSSDHAQVSTRPVAPTPVQASLNALTQNFNESLQGATDSTNEIEGNPAAANSALAIPNHEVEVGYVPGSLHRDDSLVDLAMIPGIIGDEEITNEDNITSSTGFSFVDFPFDADFFSNDDPI</sequence>
<name>A0A1E7F5A8_9STRA</name>
<dbReference type="AlphaFoldDB" id="A0A1E7F5A8"/>
<feature type="region of interest" description="Disordered" evidence="5">
    <location>
        <begin position="117"/>
        <end position="138"/>
    </location>
</feature>
<dbReference type="GO" id="GO:0043565">
    <property type="term" value="F:sequence-specific DNA binding"/>
    <property type="evidence" value="ECO:0007669"/>
    <property type="project" value="InterPro"/>
</dbReference>
<evidence type="ECO:0000313" key="7">
    <source>
        <dbReference type="EMBL" id="OEU13304.1"/>
    </source>
</evidence>
<comment type="subcellular location">
    <subcellularLocation>
        <location evidence="1">Nucleus</location>
    </subcellularLocation>
</comment>
<protein>
    <recommendedName>
        <fullName evidence="6">HSF-type DNA-binding domain-containing protein</fullName>
    </recommendedName>
</protein>
<dbReference type="PANTHER" id="PTHR46007">
    <property type="entry name" value="MEDIATOR OF RNA POLYMERASE II TRANSCRIPTION SUBUNIT 12"/>
    <property type="match status" value="1"/>
</dbReference>
<dbReference type="PANTHER" id="PTHR46007:SF8">
    <property type="entry name" value="C2H2-TYPE DOMAIN-CONTAINING PROTEIN"/>
    <property type="match status" value="1"/>
</dbReference>
<dbReference type="OrthoDB" id="60033at2759"/>
<dbReference type="Gene3D" id="1.10.10.10">
    <property type="entry name" value="Winged helix-like DNA-binding domain superfamily/Winged helix DNA-binding domain"/>
    <property type="match status" value="1"/>
</dbReference>
<dbReference type="InterPro" id="IPR036390">
    <property type="entry name" value="WH_DNA-bd_sf"/>
</dbReference>
<evidence type="ECO:0000313" key="8">
    <source>
        <dbReference type="Proteomes" id="UP000095751"/>
    </source>
</evidence>
<evidence type="ECO:0000256" key="1">
    <source>
        <dbReference type="ARBA" id="ARBA00004123"/>
    </source>
</evidence>
<dbReference type="Pfam" id="PF00447">
    <property type="entry name" value="HSF_DNA-bind"/>
    <property type="match status" value="1"/>
</dbReference>
<feature type="domain" description="HSF-type DNA-binding" evidence="6">
    <location>
        <begin position="192"/>
        <end position="285"/>
    </location>
</feature>
<feature type="region of interest" description="Disordered" evidence="5">
    <location>
        <begin position="283"/>
        <end position="318"/>
    </location>
</feature>
<dbReference type="InterPro" id="IPR051647">
    <property type="entry name" value="Mediator_comp_sub12"/>
</dbReference>
<proteinExistence type="inferred from homology"/>
<dbReference type="GO" id="GO:0016592">
    <property type="term" value="C:mediator complex"/>
    <property type="evidence" value="ECO:0007669"/>
    <property type="project" value="TreeGrafter"/>
</dbReference>
<feature type="compositionally biased region" description="Low complexity" evidence="5">
    <location>
        <begin position="120"/>
        <end position="130"/>
    </location>
</feature>
<gene>
    <name evidence="7" type="ORF">FRACYDRAFT_262197</name>
</gene>
<comment type="similarity">
    <text evidence="4">Belongs to the HSF family.</text>
</comment>
<evidence type="ECO:0000259" key="6">
    <source>
        <dbReference type="SMART" id="SM00415"/>
    </source>
</evidence>
<dbReference type="GO" id="GO:0045944">
    <property type="term" value="P:positive regulation of transcription by RNA polymerase II"/>
    <property type="evidence" value="ECO:0007669"/>
    <property type="project" value="TreeGrafter"/>
</dbReference>
<feature type="region of interest" description="Disordered" evidence="5">
    <location>
        <begin position="1"/>
        <end position="51"/>
    </location>
</feature>
<feature type="compositionally biased region" description="Low complexity" evidence="5">
    <location>
        <begin position="14"/>
        <end position="36"/>
    </location>
</feature>
<dbReference type="InParanoid" id="A0A1E7F5A8"/>
<evidence type="ECO:0000256" key="3">
    <source>
        <dbReference type="ARBA" id="ARBA00023242"/>
    </source>
</evidence>
<dbReference type="Proteomes" id="UP000095751">
    <property type="component" value="Unassembled WGS sequence"/>
</dbReference>
<accession>A0A1E7F5A8</accession>
<dbReference type="EMBL" id="KV784361">
    <property type="protein sequence ID" value="OEU13304.1"/>
    <property type="molecule type" value="Genomic_DNA"/>
</dbReference>
<dbReference type="SMART" id="SM00415">
    <property type="entry name" value="HSF"/>
    <property type="match status" value="1"/>
</dbReference>
<evidence type="ECO:0000256" key="4">
    <source>
        <dbReference type="RuleBase" id="RU004020"/>
    </source>
</evidence>
<organism evidence="7 8">
    <name type="scientific">Fragilariopsis cylindrus CCMP1102</name>
    <dbReference type="NCBI Taxonomy" id="635003"/>
    <lineage>
        <taxon>Eukaryota</taxon>
        <taxon>Sar</taxon>
        <taxon>Stramenopiles</taxon>
        <taxon>Ochrophyta</taxon>
        <taxon>Bacillariophyta</taxon>
        <taxon>Bacillariophyceae</taxon>
        <taxon>Bacillariophycidae</taxon>
        <taxon>Bacillariales</taxon>
        <taxon>Bacillariaceae</taxon>
        <taxon>Fragilariopsis</taxon>
    </lineage>
</organism>
<dbReference type="FunFam" id="1.10.10.10:FF:000286">
    <property type="entry name" value="Heat shock transcription factor"/>
    <property type="match status" value="1"/>
</dbReference>
<keyword evidence="8" id="KW-1185">Reference proteome</keyword>
<keyword evidence="2" id="KW-0238">DNA-binding</keyword>
<dbReference type="InterPro" id="IPR000232">
    <property type="entry name" value="HSF_DNA-bd"/>
</dbReference>
<dbReference type="GO" id="GO:0003713">
    <property type="term" value="F:transcription coactivator activity"/>
    <property type="evidence" value="ECO:0007669"/>
    <property type="project" value="TreeGrafter"/>
</dbReference>
<evidence type="ECO:0000256" key="5">
    <source>
        <dbReference type="SAM" id="MobiDB-lite"/>
    </source>
</evidence>